<evidence type="ECO:0000313" key="2">
    <source>
        <dbReference type="Proteomes" id="UP000236319"/>
    </source>
</evidence>
<name>A0A2H6KDF1_9APIC</name>
<evidence type="ECO:0000313" key="1">
    <source>
        <dbReference type="EMBL" id="GBE61017.1"/>
    </source>
</evidence>
<dbReference type="RefSeq" id="XP_028867260.1">
    <property type="nucleotide sequence ID" value="XM_029011427.1"/>
</dbReference>
<reference evidence="1 2" key="1">
    <citation type="journal article" date="2017" name="BMC Genomics">
        <title>Whole-genome assembly of Babesia ovata and comparative genomics between closely related pathogens.</title>
        <authorList>
            <person name="Yamagishi J."/>
            <person name="Asada M."/>
            <person name="Hakimi H."/>
            <person name="Tanaka T.Q."/>
            <person name="Sugimoto C."/>
            <person name="Kawazu S."/>
        </authorList>
    </citation>
    <scope>NUCLEOTIDE SEQUENCE [LARGE SCALE GENOMIC DNA]</scope>
    <source>
        <strain evidence="1 2">Miyake</strain>
    </source>
</reference>
<proteinExistence type="predicted"/>
<keyword evidence="2" id="KW-1185">Reference proteome</keyword>
<comment type="caution">
    <text evidence="1">The sequence shown here is derived from an EMBL/GenBank/DDBJ whole genome shotgun (WGS) entry which is preliminary data.</text>
</comment>
<accession>A0A2H6KDF1</accession>
<sequence length="253" mass="28366">MVYDLLTTAPRNLKEGIDWLMALKGTDAENNLKAMGAAVYDFLADKPVGKMKVRALEDVKVITKEFLEKQELRGRWFVKKILRKINEPIGKTRKELDKHFRRIEEYDYKNIVMANHLTAEKITQKLGKVVDCCEKFLEKIKSPDEYKSAYSSGATWDASCAEDPEACAVVLVGIAPMLYAGIRSVWEESKAGSGILSIYGEGKPMGNVLKAMGYEEPQYRAGMGASYVLRALGGVKVRVLGILYDIAGFWAFY</sequence>
<dbReference type="VEuPathDB" id="PiroplasmaDB:BOVATA_025100"/>
<dbReference type="EMBL" id="BDSA01000002">
    <property type="protein sequence ID" value="GBE61017.1"/>
    <property type="molecule type" value="Genomic_DNA"/>
</dbReference>
<dbReference type="GeneID" id="39874787"/>
<dbReference type="Proteomes" id="UP000236319">
    <property type="component" value="Unassembled WGS sequence"/>
</dbReference>
<protein>
    <submittedName>
        <fullName evidence="1">Uncharacterized protein</fullName>
    </submittedName>
</protein>
<dbReference type="AlphaFoldDB" id="A0A2H6KDF1"/>
<organism evidence="1 2">
    <name type="scientific">Babesia ovata</name>
    <dbReference type="NCBI Taxonomy" id="189622"/>
    <lineage>
        <taxon>Eukaryota</taxon>
        <taxon>Sar</taxon>
        <taxon>Alveolata</taxon>
        <taxon>Apicomplexa</taxon>
        <taxon>Aconoidasida</taxon>
        <taxon>Piroplasmida</taxon>
        <taxon>Babesiidae</taxon>
        <taxon>Babesia</taxon>
    </lineage>
</organism>
<gene>
    <name evidence="1" type="ORF">BOVATA_025100</name>
</gene>